<reference evidence="1" key="1">
    <citation type="submission" date="2021-11" db="EMBL/GenBank/DDBJ databases">
        <title>Description of novel Flavobacterium species.</title>
        <authorList>
            <person name="Saticioglu I.B."/>
            <person name="Ay H."/>
            <person name="Altun S."/>
            <person name="Duman M."/>
        </authorList>
    </citation>
    <scope>NUCLEOTIDE SEQUENCE</scope>
    <source>
        <strain evidence="1">F-30</strain>
    </source>
</reference>
<evidence type="ECO:0000313" key="2">
    <source>
        <dbReference type="Proteomes" id="UP001430679"/>
    </source>
</evidence>
<dbReference type="RefSeq" id="WP_230035897.1">
    <property type="nucleotide sequence ID" value="NZ_JAJJMM010000001.1"/>
</dbReference>
<organism evidence="1 2">
    <name type="scientific">Flavobacterium piscisymbiosum</name>
    <dbReference type="NCBI Taxonomy" id="2893753"/>
    <lineage>
        <taxon>Bacteria</taxon>
        <taxon>Pseudomonadati</taxon>
        <taxon>Bacteroidota</taxon>
        <taxon>Flavobacteriia</taxon>
        <taxon>Flavobacteriales</taxon>
        <taxon>Flavobacteriaceae</taxon>
        <taxon>Flavobacterium</taxon>
    </lineage>
</organism>
<comment type="caution">
    <text evidence="1">The sequence shown here is derived from an EMBL/GenBank/DDBJ whole genome shotgun (WGS) entry which is preliminary data.</text>
</comment>
<protein>
    <submittedName>
        <fullName evidence="1">Uncharacterized protein</fullName>
    </submittedName>
</protein>
<sequence>MEGTEKVDIYKKRLFSISKTASFSLVYSDDSIPKEASTKRQWDIER</sequence>
<dbReference type="EMBL" id="JAJJMM010000001">
    <property type="protein sequence ID" value="MCC9063591.1"/>
    <property type="molecule type" value="Genomic_DNA"/>
</dbReference>
<evidence type="ECO:0000313" key="1">
    <source>
        <dbReference type="EMBL" id="MCC9063591.1"/>
    </source>
</evidence>
<name>A0ABS8MDJ9_9FLAO</name>
<accession>A0ABS8MDJ9</accession>
<dbReference type="Proteomes" id="UP001430679">
    <property type="component" value="Unassembled WGS sequence"/>
</dbReference>
<proteinExistence type="predicted"/>
<gene>
    <name evidence="1" type="ORF">LNP81_11390</name>
</gene>
<keyword evidence="2" id="KW-1185">Reference proteome</keyword>